<feature type="region of interest" description="Disordered" evidence="1">
    <location>
        <begin position="60"/>
        <end position="99"/>
    </location>
</feature>
<feature type="compositionally biased region" description="Polar residues" evidence="1">
    <location>
        <begin position="60"/>
        <end position="75"/>
    </location>
</feature>
<accession>A0ABN1W4W7</accession>
<evidence type="ECO:0000313" key="2">
    <source>
        <dbReference type="EMBL" id="GAA1231652.1"/>
    </source>
</evidence>
<dbReference type="Proteomes" id="UP001500653">
    <property type="component" value="Unassembled WGS sequence"/>
</dbReference>
<dbReference type="InterPro" id="IPR016032">
    <property type="entry name" value="Sig_transdc_resp-reg_C-effctor"/>
</dbReference>
<proteinExistence type="predicted"/>
<dbReference type="InterPro" id="IPR036388">
    <property type="entry name" value="WH-like_DNA-bd_sf"/>
</dbReference>
<name>A0ABN1W4W7_9PSEU</name>
<protein>
    <recommendedName>
        <fullName evidence="4">HTH luxR-type domain-containing protein</fullName>
    </recommendedName>
</protein>
<evidence type="ECO:0000313" key="3">
    <source>
        <dbReference type="Proteomes" id="UP001500653"/>
    </source>
</evidence>
<sequence length="162" mass="17835">MRGKLGYSVSPLVAVVDDYSGHQTYMAIKRGASQVINLAISLDNQFRTLQMSLARSSASPSWTTAKSSTPITQARSKLAETAAGSSIASDRPEAPNQNHDHESDILITLLCGRETVSSIARKFFCSERTMYRKIRSLYDRLDVDSRSELRTLIATNRYGTAG</sequence>
<keyword evidence="3" id="KW-1185">Reference proteome</keyword>
<dbReference type="SUPFAM" id="SSF46894">
    <property type="entry name" value="C-terminal effector domain of the bipartite response regulators"/>
    <property type="match status" value="1"/>
</dbReference>
<dbReference type="Gene3D" id="1.10.10.10">
    <property type="entry name" value="Winged helix-like DNA-binding domain superfamily/Winged helix DNA-binding domain"/>
    <property type="match status" value="1"/>
</dbReference>
<evidence type="ECO:0000256" key="1">
    <source>
        <dbReference type="SAM" id="MobiDB-lite"/>
    </source>
</evidence>
<reference evidence="2 3" key="1">
    <citation type="journal article" date="2019" name="Int. J. Syst. Evol. Microbiol.">
        <title>The Global Catalogue of Microorganisms (GCM) 10K type strain sequencing project: providing services to taxonomists for standard genome sequencing and annotation.</title>
        <authorList>
            <consortium name="The Broad Institute Genomics Platform"/>
            <consortium name="The Broad Institute Genome Sequencing Center for Infectious Disease"/>
            <person name="Wu L."/>
            <person name="Ma J."/>
        </authorList>
    </citation>
    <scope>NUCLEOTIDE SEQUENCE [LARGE SCALE GENOMIC DNA]</scope>
    <source>
        <strain evidence="2 3">JCM 13023</strain>
    </source>
</reference>
<organism evidence="2 3">
    <name type="scientific">Prauserella halophila</name>
    <dbReference type="NCBI Taxonomy" id="185641"/>
    <lineage>
        <taxon>Bacteria</taxon>
        <taxon>Bacillati</taxon>
        <taxon>Actinomycetota</taxon>
        <taxon>Actinomycetes</taxon>
        <taxon>Pseudonocardiales</taxon>
        <taxon>Pseudonocardiaceae</taxon>
        <taxon>Prauserella</taxon>
    </lineage>
</organism>
<feature type="compositionally biased region" description="Basic and acidic residues" evidence="1">
    <location>
        <begin position="90"/>
        <end position="99"/>
    </location>
</feature>
<dbReference type="EMBL" id="BAAALN010000005">
    <property type="protein sequence ID" value="GAA1231652.1"/>
    <property type="molecule type" value="Genomic_DNA"/>
</dbReference>
<evidence type="ECO:0008006" key="4">
    <source>
        <dbReference type="Google" id="ProtNLM"/>
    </source>
</evidence>
<gene>
    <name evidence="2" type="ORF">GCM10009676_13350</name>
</gene>
<comment type="caution">
    <text evidence="2">The sequence shown here is derived from an EMBL/GenBank/DDBJ whole genome shotgun (WGS) entry which is preliminary data.</text>
</comment>